<dbReference type="InterPro" id="IPR001471">
    <property type="entry name" value="AP2/ERF_dom"/>
</dbReference>
<keyword evidence="2" id="KW-0805">Transcription regulation</keyword>
<dbReference type="GO" id="GO:0005634">
    <property type="term" value="C:nucleus"/>
    <property type="evidence" value="ECO:0007669"/>
    <property type="project" value="UniProtKB-SubCell"/>
</dbReference>
<keyword evidence="4" id="KW-0804">Transcription</keyword>
<dbReference type="PANTHER" id="PTHR31677:SF245">
    <property type="entry name" value="ETHYLENE-RESPONSIVE TRANSCRIPTION FACTOR ESR1"/>
    <property type="match status" value="1"/>
</dbReference>
<evidence type="ECO:0000256" key="6">
    <source>
        <dbReference type="SAM" id="MobiDB-lite"/>
    </source>
</evidence>
<comment type="subcellular location">
    <subcellularLocation>
        <location evidence="1">Nucleus</location>
    </subcellularLocation>
</comment>
<dbReference type="SUPFAM" id="SSF54171">
    <property type="entry name" value="DNA-binding domain"/>
    <property type="match status" value="1"/>
</dbReference>
<evidence type="ECO:0000313" key="9">
    <source>
        <dbReference type="Proteomes" id="UP000631114"/>
    </source>
</evidence>
<accession>A0A835IUZ8</accession>
<evidence type="ECO:0000259" key="7">
    <source>
        <dbReference type="PROSITE" id="PS51032"/>
    </source>
</evidence>
<evidence type="ECO:0000256" key="2">
    <source>
        <dbReference type="ARBA" id="ARBA00023015"/>
    </source>
</evidence>
<dbReference type="FunFam" id="3.30.730.10:FF:000001">
    <property type="entry name" value="Ethylene-responsive transcription factor 2"/>
    <property type="match status" value="1"/>
</dbReference>
<dbReference type="PRINTS" id="PR00367">
    <property type="entry name" value="ETHRSPELEMNT"/>
</dbReference>
<dbReference type="PANTHER" id="PTHR31677">
    <property type="entry name" value="AP2 DOMAIN CLASS TRANSCRIPTION FACTOR"/>
    <property type="match status" value="1"/>
</dbReference>
<sequence>MEEALRMLNGGTGLTLAHIPEPDFVKEISTIDSQKKSNNKRSVRESGATKTTDPGSMRYRGVRRRPWGRYAAEIRDPQSKERRWLGTFDTAEEAACAYDCAARSMRGSKARTNFSYPTSPPSDHLPPPYSYHPKPSPPSFCNFNGHRHMSYADWCLSAKPRFNEFPRNSSYNMFFLRDMLSSSSSSSSSYLNEPPSSYFNNSSNSTHCSYSNCSSAFSGVVSNVTGTMSHMGSPLNVNKVEESYAHPTTQRTSSSSPAEEIDFFQTEPADSGLLQEVIHGFFPKTSSSTSATKGSSSFESSSNYMNEAFVTADTEMFVNQTVEVDNNVIRGIDEDYFSLCLDDHQIEGILPDEFAKSEMESYHDNGSSQGNYPVGSGSEGMFENILQYPELLDYYFAARLQNA</sequence>
<dbReference type="GO" id="GO:0003700">
    <property type="term" value="F:DNA-binding transcription factor activity"/>
    <property type="evidence" value="ECO:0007669"/>
    <property type="project" value="InterPro"/>
</dbReference>
<keyword evidence="9" id="KW-1185">Reference proteome</keyword>
<dbReference type="GO" id="GO:0003677">
    <property type="term" value="F:DNA binding"/>
    <property type="evidence" value="ECO:0007669"/>
    <property type="project" value="UniProtKB-KW"/>
</dbReference>
<feature type="region of interest" description="Disordered" evidence="6">
    <location>
        <begin position="32"/>
        <end position="60"/>
    </location>
</feature>
<dbReference type="PROSITE" id="PS51032">
    <property type="entry name" value="AP2_ERF"/>
    <property type="match status" value="1"/>
</dbReference>
<evidence type="ECO:0000313" key="8">
    <source>
        <dbReference type="EMBL" id="KAF9624315.1"/>
    </source>
</evidence>
<reference evidence="8 9" key="1">
    <citation type="submission" date="2020-10" db="EMBL/GenBank/DDBJ databases">
        <title>The Coptis chinensis genome and diversification of protoberbering-type alkaloids.</title>
        <authorList>
            <person name="Wang B."/>
            <person name="Shu S."/>
            <person name="Song C."/>
            <person name="Liu Y."/>
        </authorList>
    </citation>
    <scope>NUCLEOTIDE SEQUENCE [LARGE SCALE GENOMIC DNA]</scope>
    <source>
        <strain evidence="8">HL-2020</strain>
        <tissue evidence="8">Leaf</tissue>
    </source>
</reference>
<evidence type="ECO:0000256" key="1">
    <source>
        <dbReference type="ARBA" id="ARBA00004123"/>
    </source>
</evidence>
<keyword evidence="5" id="KW-0539">Nucleus</keyword>
<keyword evidence="3" id="KW-0238">DNA-binding</keyword>
<dbReference type="InterPro" id="IPR036955">
    <property type="entry name" value="AP2/ERF_dom_sf"/>
</dbReference>
<protein>
    <recommendedName>
        <fullName evidence="7">AP2/ERF domain-containing protein</fullName>
    </recommendedName>
</protein>
<dbReference type="CDD" id="cd00018">
    <property type="entry name" value="AP2"/>
    <property type="match status" value="1"/>
</dbReference>
<feature type="domain" description="AP2/ERF" evidence="7">
    <location>
        <begin position="58"/>
        <end position="115"/>
    </location>
</feature>
<evidence type="ECO:0000256" key="4">
    <source>
        <dbReference type="ARBA" id="ARBA00023163"/>
    </source>
</evidence>
<dbReference type="EMBL" id="JADFTS010000001">
    <property type="protein sequence ID" value="KAF9624315.1"/>
    <property type="molecule type" value="Genomic_DNA"/>
</dbReference>
<evidence type="ECO:0000256" key="3">
    <source>
        <dbReference type="ARBA" id="ARBA00023125"/>
    </source>
</evidence>
<dbReference type="Pfam" id="PF00847">
    <property type="entry name" value="AP2"/>
    <property type="match status" value="1"/>
</dbReference>
<proteinExistence type="predicted"/>
<dbReference type="Proteomes" id="UP000631114">
    <property type="component" value="Unassembled WGS sequence"/>
</dbReference>
<organism evidence="8 9">
    <name type="scientific">Coptis chinensis</name>
    <dbReference type="NCBI Taxonomy" id="261450"/>
    <lineage>
        <taxon>Eukaryota</taxon>
        <taxon>Viridiplantae</taxon>
        <taxon>Streptophyta</taxon>
        <taxon>Embryophyta</taxon>
        <taxon>Tracheophyta</taxon>
        <taxon>Spermatophyta</taxon>
        <taxon>Magnoliopsida</taxon>
        <taxon>Ranunculales</taxon>
        <taxon>Ranunculaceae</taxon>
        <taxon>Coptidoideae</taxon>
        <taxon>Coptis</taxon>
    </lineage>
</organism>
<dbReference type="OrthoDB" id="1902708at2759"/>
<evidence type="ECO:0000256" key="5">
    <source>
        <dbReference type="ARBA" id="ARBA00023242"/>
    </source>
</evidence>
<dbReference type="InterPro" id="IPR016177">
    <property type="entry name" value="DNA-bd_dom_sf"/>
</dbReference>
<gene>
    <name evidence="8" type="ORF">IFM89_009223</name>
</gene>
<comment type="caution">
    <text evidence="8">The sequence shown here is derived from an EMBL/GenBank/DDBJ whole genome shotgun (WGS) entry which is preliminary data.</text>
</comment>
<name>A0A835IUZ8_9MAGN</name>
<dbReference type="SMART" id="SM00380">
    <property type="entry name" value="AP2"/>
    <property type="match status" value="1"/>
</dbReference>
<dbReference type="AlphaFoldDB" id="A0A835IUZ8"/>
<dbReference type="Gene3D" id="3.30.730.10">
    <property type="entry name" value="AP2/ERF domain"/>
    <property type="match status" value="1"/>
</dbReference>